<evidence type="ECO:0000259" key="2">
    <source>
        <dbReference type="PROSITE" id="PS51099"/>
    </source>
</evidence>
<keyword evidence="3" id="KW-0762">Sugar transport</keyword>
<dbReference type="InterPro" id="IPR013011">
    <property type="entry name" value="PTS_EIIB_2"/>
</dbReference>
<dbReference type="InterPro" id="IPR003501">
    <property type="entry name" value="PTS_EIIB_2/3"/>
</dbReference>
<accession>A0ABV9GRU9</accession>
<dbReference type="EMBL" id="JBHSFW010000008">
    <property type="protein sequence ID" value="MFC4619420.1"/>
    <property type="molecule type" value="Genomic_DNA"/>
</dbReference>
<evidence type="ECO:0000313" key="4">
    <source>
        <dbReference type="Proteomes" id="UP001596022"/>
    </source>
</evidence>
<evidence type="ECO:0000313" key="3">
    <source>
        <dbReference type="EMBL" id="MFC4619420.1"/>
    </source>
</evidence>
<keyword evidence="3" id="KW-0813">Transport</keyword>
<dbReference type="Proteomes" id="UP001596022">
    <property type="component" value="Unassembled WGS sequence"/>
</dbReference>
<organism evidence="3 4">
    <name type="scientific">Camelliibacillus cellulosilyticus</name>
    <dbReference type="NCBI Taxonomy" id="2174486"/>
    <lineage>
        <taxon>Bacteria</taxon>
        <taxon>Bacillati</taxon>
        <taxon>Bacillota</taxon>
        <taxon>Bacilli</taxon>
        <taxon>Bacillales</taxon>
        <taxon>Sporolactobacillaceae</taxon>
        <taxon>Camelliibacillus</taxon>
    </lineage>
</organism>
<keyword evidence="1" id="KW-0808">Transferase</keyword>
<name>A0ABV9GRU9_9BACL</name>
<comment type="caution">
    <text evidence="3">The sequence shown here is derived from an EMBL/GenBank/DDBJ whole genome shotgun (WGS) entry which is preliminary data.</text>
</comment>
<protein>
    <submittedName>
        <fullName evidence="3">PTS sugar transporter subunit IIB</fullName>
    </submittedName>
</protein>
<feature type="domain" description="PTS EIIB type-2" evidence="2">
    <location>
        <begin position="1"/>
        <end position="92"/>
    </location>
</feature>
<dbReference type="SUPFAM" id="SSF52794">
    <property type="entry name" value="PTS system IIB component-like"/>
    <property type="match status" value="1"/>
</dbReference>
<dbReference type="PROSITE" id="PS51099">
    <property type="entry name" value="PTS_EIIB_TYPE_2"/>
    <property type="match status" value="1"/>
</dbReference>
<dbReference type="RefSeq" id="WP_376846516.1">
    <property type="nucleotide sequence ID" value="NZ_JBHSFW010000008.1"/>
</dbReference>
<dbReference type="Gene3D" id="3.40.50.2300">
    <property type="match status" value="1"/>
</dbReference>
<dbReference type="InterPro" id="IPR036095">
    <property type="entry name" value="PTS_EIIB-like_sf"/>
</dbReference>
<evidence type="ECO:0000256" key="1">
    <source>
        <dbReference type="ARBA" id="ARBA00022679"/>
    </source>
</evidence>
<gene>
    <name evidence="3" type="ORF">ACFO4N_11915</name>
</gene>
<proteinExistence type="predicted"/>
<keyword evidence="4" id="KW-1185">Reference proteome</keyword>
<reference evidence="4" key="1">
    <citation type="journal article" date="2019" name="Int. J. Syst. Evol. Microbiol.">
        <title>The Global Catalogue of Microorganisms (GCM) 10K type strain sequencing project: providing services to taxonomists for standard genome sequencing and annotation.</title>
        <authorList>
            <consortium name="The Broad Institute Genomics Platform"/>
            <consortium name="The Broad Institute Genome Sequencing Center for Infectious Disease"/>
            <person name="Wu L."/>
            <person name="Ma J."/>
        </authorList>
    </citation>
    <scope>NUCLEOTIDE SEQUENCE [LARGE SCALE GENOMIC DNA]</scope>
    <source>
        <strain evidence="4">CGMCC 1.16306</strain>
    </source>
</reference>
<dbReference type="CDD" id="cd05566">
    <property type="entry name" value="PTS_IIB_galactitol"/>
    <property type="match status" value="1"/>
</dbReference>
<dbReference type="Pfam" id="PF02302">
    <property type="entry name" value="PTS_IIB"/>
    <property type="match status" value="1"/>
</dbReference>
<sequence length="92" mass="9675">MKQVIVACGGGIATSTIIADKVRTILEEAGIDASVSQCTLSELTYEVSQADLIVTSMKVETDFGVPNVLGTSLLTGVGEDETKEKIIEILSE</sequence>